<comment type="subcellular location">
    <subcellularLocation>
        <location evidence="1">Cell membrane</location>
        <topology evidence="1">Multi-pass membrane protein</topology>
    </subcellularLocation>
</comment>
<feature type="transmembrane region" description="Helical" evidence="12">
    <location>
        <begin position="433"/>
        <end position="451"/>
    </location>
</feature>
<keyword evidence="14" id="KW-1185">Reference proteome</keyword>
<accession>A0A6M0RCY3</accession>
<evidence type="ECO:0000313" key="14">
    <source>
        <dbReference type="Proteomes" id="UP000473885"/>
    </source>
</evidence>
<feature type="transmembrane region" description="Helical" evidence="12">
    <location>
        <begin position="46"/>
        <end position="66"/>
    </location>
</feature>
<dbReference type="RefSeq" id="WP_050608093.1">
    <property type="nucleotide sequence ID" value="NZ_CABKUB010000006.1"/>
</dbReference>
<feature type="transmembrane region" description="Helical" evidence="12">
    <location>
        <begin position="275"/>
        <end position="299"/>
    </location>
</feature>
<feature type="transmembrane region" description="Helical" evidence="12">
    <location>
        <begin position="178"/>
        <end position="201"/>
    </location>
</feature>
<feature type="transmembrane region" description="Helical" evidence="12">
    <location>
        <begin position="7"/>
        <end position="25"/>
    </location>
</feature>
<protein>
    <submittedName>
        <fullName evidence="13">Sodium/solute symporter</fullName>
    </submittedName>
</protein>
<dbReference type="PROSITE" id="PS50283">
    <property type="entry name" value="NA_SOLUT_SYMP_3"/>
    <property type="match status" value="1"/>
</dbReference>
<dbReference type="GO" id="GO:0006814">
    <property type="term" value="P:sodium ion transport"/>
    <property type="evidence" value="ECO:0007669"/>
    <property type="project" value="UniProtKB-KW"/>
</dbReference>
<dbReference type="PANTHER" id="PTHR42985">
    <property type="entry name" value="SODIUM-COUPLED MONOCARBOXYLATE TRANSPORTER"/>
    <property type="match status" value="1"/>
</dbReference>
<keyword evidence="4" id="KW-1003">Cell membrane</keyword>
<comment type="similarity">
    <text evidence="2 11">Belongs to the sodium:solute symporter (SSF) (TC 2.A.21) family.</text>
</comment>
<evidence type="ECO:0000256" key="6">
    <source>
        <dbReference type="ARBA" id="ARBA00022989"/>
    </source>
</evidence>
<keyword evidence="10" id="KW-0739">Sodium transport</keyword>
<feature type="transmembrane region" description="Helical" evidence="12">
    <location>
        <begin position="407"/>
        <end position="426"/>
    </location>
</feature>
<feature type="transmembrane region" description="Helical" evidence="12">
    <location>
        <begin position="457"/>
        <end position="478"/>
    </location>
</feature>
<keyword evidence="9 12" id="KW-0472">Membrane</keyword>
<evidence type="ECO:0000256" key="3">
    <source>
        <dbReference type="ARBA" id="ARBA00022448"/>
    </source>
</evidence>
<dbReference type="InterPro" id="IPR051163">
    <property type="entry name" value="Sodium:Solute_Symporter_SSF"/>
</dbReference>
<evidence type="ECO:0000256" key="7">
    <source>
        <dbReference type="ARBA" id="ARBA00023053"/>
    </source>
</evidence>
<dbReference type="CDD" id="cd11495">
    <property type="entry name" value="SLC5sbd_NIS-like_u3"/>
    <property type="match status" value="1"/>
</dbReference>
<evidence type="ECO:0000256" key="5">
    <source>
        <dbReference type="ARBA" id="ARBA00022692"/>
    </source>
</evidence>
<feature type="transmembrane region" description="Helical" evidence="12">
    <location>
        <begin position="377"/>
        <end position="395"/>
    </location>
</feature>
<feature type="transmembrane region" description="Helical" evidence="12">
    <location>
        <begin position="235"/>
        <end position="254"/>
    </location>
</feature>
<evidence type="ECO:0000256" key="4">
    <source>
        <dbReference type="ARBA" id="ARBA00022475"/>
    </source>
</evidence>
<keyword evidence="3" id="KW-0813">Transport</keyword>
<keyword evidence="5 12" id="KW-0812">Transmembrane</keyword>
<evidence type="ECO:0000256" key="10">
    <source>
        <dbReference type="ARBA" id="ARBA00023201"/>
    </source>
</evidence>
<keyword evidence="7" id="KW-0915">Sodium</keyword>
<name>A0A6M0RCY3_9CLOT</name>
<keyword evidence="8" id="KW-0406">Ion transport</keyword>
<sequence>MKASFEFLDYIVLVAYLLFVLYVGVRVAKKEMKGKEYFKGDGTIPWWVSAVSLFATMLSPISYLALAGRSFKTDWAAWVAQLGVFIAVPLTIRFFLPVYKKLNLDTAYEYLERRFNKGLRLLGSVMFIVYQIGRMSIIMYLPSLALAMVTDIDINILIIAMGVIAIIYSYVGGIKSVLWTDFIQGTVLSLGAIFVVIYMAFTIHGGLGEVVRVGVENHKFLQLSSMMNLSIYKEGFFIVLIGAGLSTLASYVSSQDMVQRYTTTTDLGEMKKMTYLNGALSIGIATVFFFIGTGLFVFYKQNPALLVSGAEDKIFATYIVKQLPAGISGLLLAGVFAAGQSTLSTGLNSVATSWTLDIHKVIKGSMDNDSATKMAKILSLGVGIVSIIVAIILAHSDLKSAYNWFNGFMGLVLGVVGGLFALGIFTKKANSKGAIVGFIVSSILVVSVKYFTHVTFWMYSVISIGACMLFGYVFSLLFKEDERDLKNLTIYDRDK</sequence>
<feature type="transmembrane region" description="Helical" evidence="12">
    <location>
        <begin position="119"/>
        <end position="142"/>
    </location>
</feature>
<dbReference type="OrthoDB" id="9810181at2"/>
<evidence type="ECO:0000256" key="8">
    <source>
        <dbReference type="ARBA" id="ARBA00023065"/>
    </source>
</evidence>
<dbReference type="Gene3D" id="1.20.1730.10">
    <property type="entry name" value="Sodium/glucose cotransporter"/>
    <property type="match status" value="1"/>
</dbReference>
<dbReference type="EMBL" id="SXDP01000008">
    <property type="protein sequence ID" value="NEZ47459.1"/>
    <property type="molecule type" value="Genomic_DNA"/>
</dbReference>
<reference evidence="13 14" key="1">
    <citation type="submission" date="2019-04" db="EMBL/GenBank/DDBJ databases">
        <title>Genome sequencing of Clostridium botulinum Groups I-IV and Clostridium butyricum.</title>
        <authorList>
            <person name="Brunt J."/>
            <person name="Van Vliet A.H.M."/>
            <person name="Stringer S.C."/>
            <person name="Carter A.T."/>
            <person name="Peck M.W."/>
        </authorList>
    </citation>
    <scope>NUCLEOTIDE SEQUENCE [LARGE SCALE GENOMIC DNA]</scope>
    <source>
        <strain evidence="13 14">IFR 18/094</strain>
    </source>
</reference>
<dbReference type="GO" id="GO:0015293">
    <property type="term" value="F:symporter activity"/>
    <property type="evidence" value="ECO:0007669"/>
    <property type="project" value="TreeGrafter"/>
</dbReference>
<organism evidence="13 14">
    <name type="scientific">Clostridium niameyense</name>
    <dbReference type="NCBI Taxonomy" id="1622073"/>
    <lineage>
        <taxon>Bacteria</taxon>
        <taxon>Bacillati</taxon>
        <taxon>Bacillota</taxon>
        <taxon>Clostridia</taxon>
        <taxon>Eubacteriales</taxon>
        <taxon>Clostridiaceae</taxon>
        <taxon>Clostridium</taxon>
    </lineage>
</organism>
<evidence type="ECO:0000313" key="13">
    <source>
        <dbReference type="EMBL" id="NEZ47459.1"/>
    </source>
</evidence>
<dbReference type="InterPro" id="IPR038377">
    <property type="entry name" value="Na/Glc_symporter_sf"/>
</dbReference>
<feature type="transmembrane region" description="Helical" evidence="12">
    <location>
        <begin position="78"/>
        <end position="99"/>
    </location>
</feature>
<evidence type="ECO:0000256" key="12">
    <source>
        <dbReference type="SAM" id="Phobius"/>
    </source>
</evidence>
<evidence type="ECO:0000256" key="1">
    <source>
        <dbReference type="ARBA" id="ARBA00004651"/>
    </source>
</evidence>
<dbReference type="AlphaFoldDB" id="A0A6M0RCY3"/>
<dbReference type="Pfam" id="PF00474">
    <property type="entry name" value="SSF"/>
    <property type="match status" value="1"/>
</dbReference>
<gene>
    <name evidence="13" type="ORF">FDF74_09675</name>
</gene>
<dbReference type="InterPro" id="IPR001734">
    <property type="entry name" value="Na/solute_symporter"/>
</dbReference>
<evidence type="ECO:0000256" key="2">
    <source>
        <dbReference type="ARBA" id="ARBA00006434"/>
    </source>
</evidence>
<comment type="caution">
    <text evidence="13">The sequence shown here is derived from an EMBL/GenBank/DDBJ whole genome shotgun (WGS) entry which is preliminary data.</text>
</comment>
<proteinExistence type="inferred from homology"/>
<dbReference type="GO" id="GO:0005886">
    <property type="term" value="C:plasma membrane"/>
    <property type="evidence" value="ECO:0007669"/>
    <property type="project" value="UniProtKB-SubCell"/>
</dbReference>
<dbReference type="PANTHER" id="PTHR42985:SF40">
    <property type="entry name" value="LD47995P-RELATED"/>
    <property type="match status" value="1"/>
</dbReference>
<dbReference type="Proteomes" id="UP000473885">
    <property type="component" value="Unassembled WGS sequence"/>
</dbReference>
<keyword evidence="6 12" id="KW-1133">Transmembrane helix</keyword>
<evidence type="ECO:0000256" key="9">
    <source>
        <dbReference type="ARBA" id="ARBA00023136"/>
    </source>
</evidence>
<evidence type="ECO:0000256" key="11">
    <source>
        <dbReference type="RuleBase" id="RU362091"/>
    </source>
</evidence>
<feature type="transmembrane region" description="Helical" evidence="12">
    <location>
        <begin position="154"/>
        <end position="171"/>
    </location>
</feature>
<dbReference type="NCBIfam" id="TIGR00813">
    <property type="entry name" value="sss"/>
    <property type="match status" value="1"/>
</dbReference>